<reference evidence="1" key="1">
    <citation type="journal article" date="2014" name="Front. Microbiol.">
        <title>High frequency of phylogenetically diverse reductive dehalogenase-homologous genes in deep subseafloor sedimentary metagenomes.</title>
        <authorList>
            <person name="Kawai M."/>
            <person name="Futagami T."/>
            <person name="Toyoda A."/>
            <person name="Takaki Y."/>
            <person name="Nishi S."/>
            <person name="Hori S."/>
            <person name="Arai W."/>
            <person name="Tsubouchi T."/>
            <person name="Morono Y."/>
            <person name="Uchiyama I."/>
            <person name="Ito T."/>
            <person name="Fujiyama A."/>
            <person name="Inagaki F."/>
            <person name="Takami H."/>
        </authorList>
    </citation>
    <scope>NUCLEOTIDE SEQUENCE</scope>
    <source>
        <strain evidence="1">Expedition CK06-06</strain>
    </source>
</reference>
<name>X1GUS7_9ZZZZ</name>
<gene>
    <name evidence="1" type="ORF">S03H2_14690</name>
</gene>
<evidence type="ECO:0000313" key="1">
    <source>
        <dbReference type="EMBL" id="GAH45359.1"/>
    </source>
</evidence>
<dbReference type="EMBL" id="BARU01007459">
    <property type="protein sequence ID" value="GAH45359.1"/>
    <property type="molecule type" value="Genomic_DNA"/>
</dbReference>
<dbReference type="AlphaFoldDB" id="X1GUS7"/>
<comment type="caution">
    <text evidence="1">The sequence shown here is derived from an EMBL/GenBank/DDBJ whole genome shotgun (WGS) entry which is preliminary data.</text>
</comment>
<protein>
    <recommendedName>
        <fullName evidence="2">Dockerin domain-containing protein</fullName>
    </recommendedName>
</protein>
<accession>X1GUS7</accession>
<evidence type="ECO:0008006" key="2">
    <source>
        <dbReference type="Google" id="ProtNLM"/>
    </source>
</evidence>
<organism evidence="1">
    <name type="scientific">marine sediment metagenome</name>
    <dbReference type="NCBI Taxonomy" id="412755"/>
    <lineage>
        <taxon>unclassified sequences</taxon>
        <taxon>metagenomes</taxon>
        <taxon>ecological metagenomes</taxon>
    </lineage>
</organism>
<sequence length="169" mass="18861">MTEWGFTTTGETLLNGTISNYGQPLMNFIEQYGVSNTAWCADYAWGPPMFWGDWTLRIGEGEMGGFAKDTLYWRRNDDQPSPGLIDFTRYADFATQWRRTGCNAGNGFCDGADMDEGGEVTRFDLKMWVEEWLKTGQSQLSADIARDVGDGTVDIADFAVLAANWLAGF</sequence>
<proteinExistence type="predicted"/>